<sequence>MLTLQRIQICSLARQLTNPYFLSSFLSISLKVDSPVPRQNSLLWPSRVSDITNAPNTSGTLPPGWIMGVLPIHLSCSSGSAN</sequence>
<dbReference type="Proteomes" id="UP000054018">
    <property type="component" value="Unassembled WGS sequence"/>
</dbReference>
<reference evidence="2" key="2">
    <citation type="submission" date="2015-01" db="EMBL/GenBank/DDBJ databases">
        <title>Evolutionary Origins and Diversification of the Mycorrhizal Mutualists.</title>
        <authorList>
            <consortium name="DOE Joint Genome Institute"/>
            <consortium name="Mycorrhizal Genomics Consortium"/>
            <person name="Kohler A."/>
            <person name="Kuo A."/>
            <person name="Nagy L.G."/>
            <person name="Floudas D."/>
            <person name="Copeland A."/>
            <person name="Barry K.W."/>
            <person name="Cichocki N."/>
            <person name="Veneault-Fourrey C."/>
            <person name="LaButti K."/>
            <person name="Lindquist E.A."/>
            <person name="Lipzen A."/>
            <person name="Lundell T."/>
            <person name="Morin E."/>
            <person name="Murat C."/>
            <person name="Riley R."/>
            <person name="Ohm R."/>
            <person name="Sun H."/>
            <person name="Tunlid A."/>
            <person name="Henrissat B."/>
            <person name="Grigoriev I.V."/>
            <person name="Hibbett D.S."/>
            <person name="Martin F."/>
        </authorList>
    </citation>
    <scope>NUCLEOTIDE SEQUENCE [LARGE SCALE GENOMIC DNA]</scope>
    <source>
        <strain evidence="2">441</strain>
    </source>
</reference>
<keyword evidence="2" id="KW-1185">Reference proteome</keyword>
<name>A0A0C9ZEW6_9AGAM</name>
<organism evidence="1 2">
    <name type="scientific">Pisolithus microcarpus 441</name>
    <dbReference type="NCBI Taxonomy" id="765257"/>
    <lineage>
        <taxon>Eukaryota</taxon>
        <taxon>Fungi</taxon>
        <taxon>Dikarya</taxon>
        <taxon>Basidiomycota</taxon>
        <taxon>Agaricomycotina</taxon>
        <taxon>Agaricomycetes</taxon>
        <taxon>Agaricomycetidae</taxon>
        <taxon>Boletales</taxon>
        <taxon>Sclerodermatineae</taxon>
        <taxon>Pisolithaceae</taxon>
        <taxon>Pisolithus</taxon>
    </lineage>
</organism>
<dbReference type="AlphaFoldDB" id="A0A0C9ZEW6"/>
<protein>
    <submittedName>
        <fullName evidence="1">Uncharacterized protein</fullName>
    </submittedName>
</protein>
<accession>A0A0C9ZEW6</accession>
<reference evidence="1 2" key="1">
    <citation type="submission" date="2014-04" db="EMBL/GenBank/DDBJ databases">
        <authorList>
            <consortium name="DOE Joint Genome Institute"/>
            <person name="Kuo A."/>
            <person name="Kohler A."/>
            <person name="Costa M.D."/>
            <person name="Nagy L.G."/>
            <person name="Floudas D."/>
            <person name="Copeland A."/>
            <person name="Barry K.W."/>
            <person name="Cichocki N."/>
            <person name="Veneault-Fourrey C."/>
            <person name="LaButti K."/>
            <person name="Lindquist E.A."/>
            <person name="Lipzen A."/>
            <person name="Lundell T."/>
            <person name="Morin E."/>
            <person name="Murat C."/>
            <person name="Sun H."/>
            <person name="Tunlid A."/>
            <person name="Henrissat B."/>
            <person name="Grigoriev I.V."/>
            <person name="Hibbett D.S."/>
            <person name="Martin F."/>
            <person name="Nordberg H.P."/>
            <person name="Cantor M.N."/>
            <person name="Hua S.X."/>
        </authorList>
    </citation>
    <scope>NUCLEOTIDE SEQUENCE [LARGE SCALE GENOMIC DNA]</scope>
    <source>
        <strain evidence="1 2">441</strain>
    </source>
</reference>
<evidence type="ECO:0000313" key="1">
    <source>
        <dbReference type="EMBL" id="KIK24469.1"/>
    </source>
</evidence>
<dbReference type="EMBL" id="KN833716">
    <property type="protein sequence ID" value="KIK24469.1"/>
    <property type="molecule type" value="Genomic_DNA"/>
</dbReference>
<gene>
    <name evidence="1" type="ORF">PISMIDRAFT_678339</name>
</gene>
<dbReference type="HOGENOM" id="CLU_2559165_0_0_1"/>
<evidence type="ECO:0000313" key="2">
    <source>
        <dbReference type="Proteomes" id="UP000054018"/>
    </source>
</evidence>
<proteinExistence type="predicted"/>